<comment type="caution">
    <text evidence="3">The sequence shown here is derived from an EMBL/GenBank/DDBJ whole genome shotgun (WGS) entry which is preliminary data.</text>
</comment>
<reference evidence="3 4" key="1">
    <citation type="journal article" date="2015" name="Sci. Rep.">
        <title>Genome of the facultative scuticociliatosis pathogen Pseudocohnilembus persalinus provides insight into its virulence through horizontal gene transfer.</title>
        <authorList>
            <person name="Xiong J."/>
            <person name="Wang G."/>
            <person name="Cheng J."/>
            <person name="Tian M."/>
            <person name="Pan X."/>
            <person name="Warren A."/>
            <person name="Jiang C."/>
            <person name="Yuan D."/>
            <person name="Miao W."/>
        </authorList>
    </citation>
    <scope>NUCLEOTIDE SEQUENCE [LARGE SCALE GENOMIC DNA]</scope>
    <source>
        <strain evidence="3">36N120E</strain>
    </source>
</reference>
<feature type="coiled-coil region" evidence="1">
    <location>
        <begin position="244"/>
        <end position="271"/>
    </location>
</feature>
<feature type="region of interest" description="Disordered" evidence="2">
    <location>
        <begin position="1"/>
        <end position="73"/>
    </location>
</feature>
<dbReference type="InParanoid" id="A0A0V0R6W9"/>
<accession>A0A0V0R6W9</accession>
<dbReference type="Proteomes" id="UP000054937">
    <property type="component" value="Unassembled WGS sequence"/>
</dbReference>
<feature type="compositionally biased region" description="Polar residues" evidence="2">
    <location>
        <begin position="332"/>
        <end position="341"/>
    </location>
</feature>
<dbReference type="EMBL" id="LDAU01000040">
    <property type="protein sequence ID" value="KRX10090.1"/>
    <property type="molecule type" value="Genomic_DNA"/>
</dbReference>
<evidence type="ECO:0000313" key="4">
    <source>
        <dbReference type="Proteomes" id="UP000054937"/>
    </source>
</evidence>
<dbReference type="AlphaFoldDB" id="A0A0V0R6W9"/>
<keyword evidence="1" id="KW-0175">Coiled coil</keyword>
<organism evidence="3 4">
    <name type="scientific">Pseudocohnilembus persalinus</name>
    <name type="common">Ciliate</name>
    <dbReference type="NCBI Taxonomy" id="266149"/>
    <lineage>
        <taxon>Eukaryota</taxon>
        <taxon>Sar</taxon>
        <taxon>Alveolata</taxon>
        <taxon>Ciliophora</taxon>
        <taxon>Intramacronucleata</taxon>
        <taxon>Oligohymenophorea</taxon>
        <taxon>Scuticociliatia</taxon>
        <taxon>Philasterida</taxon>
        <taxon>Pseudocohnilembidae</taxon>
        <taxon>Pseudocohnilembus</taxon>
    </lineage>
</organism>
<feature type="compositionally biased region" description="Basic and acidic residues" evidence="2">
    <location>
        <begin position="27"/>
        <end position="39"/>
    </location>
</feature>
<evidence type="ECO:0000256" key="2">
    <source>
        <dbReference type="SAM" id="MobiDB-lite"/>
    </source>
</evidence>
<name>A0A0V0R6W9_PSEPJ</name>
<protein>
    <submittedName>
        <fullName evidence="3">Uncharacterized protein</fullName>
    </submittedName>
</protein>
<feature type="region of interest" description="Disordered" evidence="2">
    <location>
        <begin position="332"/>
        <end position="359"/>
    </location>
</feature>
<keyword evidence="4" id="KW-1185">Reference proteome</keyword>
<sequence>MEQKGTNSFQSLRHQDTIKTINDESDLERTSKMQDHQDIKNSVTFFDTQNQKKTDHVQFKQTKQQTKYNENQQQKMYKKPKYIMFKVSQNKELTSDEKNNNEKKKNNLDYDKQFLPVDEIEIKSSINKSSTNLQQQTNQGQNSSFGQYFQHLQIKGPLTPKCTTNQTQQKIKNFDYYDNRKSLDDQGKLNIPGKNFMSLGDIKQSEQIKVDLDQQERETPKAENIIQTPINQNENINQQKSLNKKQMEIINKNLLKKLEEDKEKMDKINQNTTFFNKKTMDSLRDNSENSKFKSDLFGLGPKFDNKNKVLPHTIIGKPEWFQKQNERQYYTRHTNKLNQTKRSSRISNDDRRNSILLNNSSSLQTRKGSFLQTRMRPKKLEDGKEEITKGQLLWNLQKIESQMQIQDRKDEILEQKLLQSVYTSDKQRNLKLNAKSNAKISNFKKSIQNSEKIMTNKILDSQLFNFNKTSNFNQNKNGKSGIIKNKINGFIQNAISQKQQQFLNKNEIPGAFIDALQNKNANQNGQNNNKNNIQNQLNDKIKSLDFQNMLTDTRQVRQLDKFLIQNQIWEKTANKIAEKSGRLEDYSLMMRTADNFRMKQELKDMLQKTLQPSEIIGNCYWEAVLRETNEKIAYKYDQNGNPILTNNMKYLTDTNNTLIRTKFDQENYEVVRKPLNLTTKSFACGFNIKTLDNSNNFNNFNKTQKTAFSSTPYINYAPDSRAKSFRTQQNNQTLSTRQTFFGTQDTFFNTLDQSMQSKYDKDHHYHHDTVEQYKQSFIEKLNTRKNANKQKKIFNNIFDLQTDELLVQGENKLIKEKQALLNDGMPNDQIYIHLLPQQNEELDTDPYTNYTLSQLNLVKENNPNLNQNNFVQSKVDLTQINKAEAKNNDKDIKKAKNKFQSQQSQIVKDQNGQKNKIIQTNGFNLQKLKSQQSIHNNQLLSRNNTQKAILITSD</sequence>
<feature type="compositionally biased region" description="Polar residues" evidence="2">
    <location>
        <begin position="1"/>
        <end position="12"/>
    </location>
</feature>
<proteinExistence type="predicted"/>
<feature type="compositionally biased region" description="Polar residues" evidence="2">
    <location>
        <begin position="59"/>
        <end position="73"/>
    </location>
</feature>
<dbReference type="OrthoDB" id="300833at2759"/>
<feature type="compositionally biased region" description="Basic and acidic residues" evidence="2">
    <location>
        <begin position="93"/>
        <end position="110"/>
    </location>
</feature>
<evidence type="ECO:0000313" key="3">
    <source>
        <dbReference type="EMBL" id="KRX10090.1"/>
    </source>
</evidence>
<evidence type="ECO:0000256" key="1">
    <source>
        <dbReference type="SAM" id="Coils"/>
    </source>
</evidence>
<feature type="region of interest" description="Disordered" evidence="2">
    <location>
        <begin position="89"/>
        <end position="110"/>
    </location>
</feature>
<gene>
    <name evidence="3" type="ORF">PPERSA_08493</name>
</gene>
<feature type="compositionally biased region" description="Polar residues" evidence="2">
    <location>
        <begin position="40"/>
        <end position="49"/>
    </location>
</feature>